<dbReference type="SUPFAM" id="SSF63817">
    <property type="entry name" value="Sortase"/>
    <property type="match status" value="1"/>
</dbReference>
<dbReference type="RefSeq" id="WP_249309335.1">
    <property type="nucleotide sequence ID" value="NZ_JACRSZ010000013.1"/>
</dbReference>
<name>A0ABR7NBZ3_9FIRM</name>
<dbReference type="Proteomes" id="UP000657421">
    <property type="component" value="Unassembled WGS sequence"/>
</dbReference>
<keyword evidence="1 3" id="KW-0378">Hydrolase</keyword>
<proteinExistence type="predicted"/>
<dbReference type="CDD" id="cd05826">
    <property type="entry name" value="Sortase_B"/>
    <property type="match status" value="1"/>
</dbReference>
<dbReference type="EC" id="3.4.22.71" evidence="3"/>
<comment type="caution">
    <text evidence="3">The sequence shown here is derived from an EMBL/GenBank/DDBJ whole genome shotgun (WGS) entry which is preliminary data.</text>
</comment>
<dbReference type="EMBL" id="JACRSZ010000013">
    <property type="protein sequence ID" value="MBC8573916.1"/>
    <property type="molecule type" value="Genomic_DNA"/>
</dbReference>
<dbReference type="Pfam" id="PF04203">
    <property type="entry name" value="Sortase"/>
    <property type="match status" value="1"/>
</dbReference>
<feature type="transmembrane region" description="Helical" evidence="2">
    <location>
        <begin position="12"/>
        <end position="35"/>
    </location>
</feature>
<dbReference type="InterPro" id="IPR005754">
    <property type="entry name" value="Sortase"/>
</dbReference>
<evidence type="ECO:0000313" key="3">
    <source>
        <dbReference type="EMBL" id="MBC8573916.1"/>
    </source>
</evidence>
<gene>
    <name evidence="3" type="primary">srtB</name>
    <name evidence="3" type="ORF">H8716_12595</name>
</gene>
<evidence type="ECO:0000256" key="2">
    <source>
        <dbReference type="SAM" id="Phobius"/>
    </source>
</evidence>
<reference evidence="3 4" key="1">
    <citation type="submission" date="2020-08" db="EMBL/GenBank/DDBJ databases">
        <title>Genome public.</title>
        <authorList>
            <person name="Liu C."/>
            <person name="Sun Q."/>
        </authorList>
    </citation>
    <scope>NUCLEOTIDE SEQUENCE [LARGE SCALE GENOMIC DNA]</scope>
    <source>
        <strain evidence="3 4">NSJ-46</strain>
    </source>
</reference>
<dbReference type="Gene3D" id="2.40.260.10">
    <property type="entry name" value="Sortase"/>
    <property type="match status" value="1"/>
</dbReference>
<dbReference type="GO" id="GO:0016787">
    <property type="term" value="F:hydrolase activity"/>
    <property type="evidence" value="ECO:0007669"/>
    <property type="project" value="UniProtKB-KW"/>
</dbReference>
<evidence type="ECO:0000256" key="1">
    <source>
        <dbReference type="ARBA" id="ARBA00022801"/>
    </source>
</evidence>
<evidence type="ECO:0000313" key="4">
    <source>
        <dbReference type="Proteomes" id="UP000657421"/>
    </source>
</evidence>
<keyword evidence="2" id="KW-1133">Transmembrane helix</keyword>
<dbReference type="InterPro" id="IPR009835">
    <property type="entry name" value="SrtB"/>
</dbReference>
<dbReference type="InterPro" id="IPR023365">
    <property type="entry name" value="Sortase_dom-sf"/>
</dbReference>
<organism evidence="3 4">
    <name type="scientific">Jingyaoa shaoxingensis</name>
    <dbReference type="NCBI Taxonomy" id="2763671"/>
    <lineage>
        <taxon>Bacteria</taxon>
        <taxon>Bacillati</taxon>
        <taxon>Bacillota</taxon>
        <taxon>Clostridia</taxon>
        <taxon>Lachnospirales</taxon>
        <taxon>Lachnospiraceae</taxon>
        <taxon>Jingyaoa</taxon>
    </lineage>
</organism>
<keyword evidence="2" id="KW-0472">Membrane</keyword>
<accession>A0ABR7NBZ3</accession>
<dbReference type="NCBIfam" id="TIGR03064">
    <property type="entry name" value="sortase_srtB"/>
    <property type="match status" value="1"/>
</dbReference>
<protein>
    <submittedName>
        <fullName evidence="3">Class B sortase</fullName>
        <ecNumber evidence="3">3.4.22.71</ecNumber>
    </submittedName>
</protein>
<sequence>MARRGQRQKKKGGIGNVISTLILLIAIGIFCFAAWKLVTIYLDYKTGVDEYTALEEYADNEKVTEGLEDSMDANDTMGDEWGDAELTEHSGSSRFESMENPIDFDSLQEINPDVIGWLEMEAVDTINYPIVQGEDNDYYLHRTFQRTDNFAGSIFMDYMNKSNFGQRNTIVYGHNMKNGSMFGSLKDYRDQEVYQKSPYFWIYTPTRIYKYEIFACAEVDKFGQDYQITFRDKEDFREFIYRAQDQALYDTGVDVDYTDTVVTLSTCTGNEATRFIVQGKRVRTYQAVPKAGGYETEERID</sequence>
<keyword evidence="4" id="KW-1185">Reference proteome</keyword>
<keyword evidence="2" id="KW-0812">Transmembrane</keyword>